<feature type="region of interest" description="Disordered" evidence="5">
    <location>
        <begin position="1"/>
        <end position="21"/>
    </location>
</feature>
<dbReference type="InterPro" id="IPR006564">
    <property type="entry name" value="Znf_PMZ"/>
</dbReference>
<accession>A0A7J6GU78</accession>
<evidence type="ECO:0000256" key="1">
    <source>
        <dbReference type="ARBA" id="ARBA00022723"/>
    </source>
</evidence>
<evidence type="ECO:0000259" key="6">
    <source>
        <dbReference type="PROSITE" id="PS50966"/>
    </source>
</evidence>
<dbReference type="EMBL" id="JAATIQ010000081">
    <property type="protein sequence ID" value="KAF4386504.1"/>
    <property type="molecule type" value="Genomic_DNA"/>
</dbReference>
<dbReference type="InterPro" id="IPR007527">
    <property type="entry name" value="Znf_SWIM"/>
</dbReference>
<evidence type="ECO:0000256" key="4">
    <source>
        <dbReference type="PROSITE-ProRule" id="PRU00325"/>
    </source>
</evidence>
<feature type="region of interest" description="Disordered" evidence="5">
    <location>
        <begin position="48"/>
        <end position="87"/>
    </location>
</feature>
<keyword evidence="1" id="KW-0479">Metal-binding</keyword>
<evidence type="ECO:0000256" key="2">
    <source>
        <dbReference type="ARBA" id="ARBA00022771"/>
    </source>
</evidence>
<feature type="compositionally biased region" description="Acidic residues" evidence="5">
    <location>
        <begin position="73"/>
        <end position="87"/>
    </location>
</feature>
<dbReference type="GO" id="GO:0008270">
    <property type="term" value="F:zinc ion binding"/>
    <property type="evidence" value="ECO:0007669"/>
    <property type="project" value="UniProtKB-KW"/>
</dbReference>
<dbReference type="PROSITE" id="PS50966">
    <property type="entry name" value="ZF_SWIM"/>
    <property type="match status" value="1"/>
</dbReference>
<name>A0A7J6GU78_CANSA</name>
<sequence length="423" mass="49347">MKQRVRKKVGQSSIPFSFDIPNTINENTLAEFEDASILDETQATLDVPTLNDQLLSPTDESDLEWRRGRSDTSTDDEDDSNSENCCDEPDIEALFGEYYDSDEAGHICYKRVQRNEDEANPNTAETRNFDNFKHIMEKIKEFNTEAHEWLSNIDFGHWTISKFDTEVKVEHITNNFVESFNDWIDDHRYKPPIELLEGIRMQHTSMMYARKVTAERWDFKLTPKVHHKIQELLKRARHARVTRVGNDEFQVEYDTKSCTVRLSEGYCICGQWQARGIPCLHAAACINTTRADIYLIIAHHTLQLKCGKKVLRVLCIPYLMNLSGLRREFLVLRSARTVNNLAITTEHAIIHNLKILNNKLLQQHAKPKENQFVEKNKLHHNNKNFKVNLNHKKHQQQATVEVEAHESAKVEVEQEQYPLRFHL</sequence>
<dbReference type="Pfam" id="PF04434">
    <property type="entry name" value="SWIM"/>
    <property type="match status" value="1"/>
</dbReference>
<dbReference type="AlphaFoldDB" id="A0A7J6GU78"/>
<feature type="compositionally biased region" description="Polar residues" evidence="5">
    <location>
        <begin position="10"/>
        <end position="21"/>
    </location>
</feature>
<feature type="compositionally biased region" description="Polar residues" evidence="5">
    <location>
        <begin position="48"/>
        <end position="58"/>
    </location>
</feature>
<protein>
    <recommendedName>
        <fullName evidence="6">SWIM-type domain-containing protein</fullName>
    </recommendedName>
</protein>
<feature type="domain" description="SWIM-type" evidence="6">
    <location>
        <begin position="249"/>
        <end position="290"/>
    </location>
</feature>
<keyword evidence="3" id="KW-0862">Zinc</keyword>
<organism evidence="7 8">
    <name type="scientific">Cannabis sativa</name>
    <name type="common">Hemp</name>
    <name type="synonym">Marijuana</name>
    <dbReference type="NCBI Taxonomy" id="3483"/>
    <lineage>
        <taxon>Eukaryota</taxon>
        <taxon>Viridiplantae</taxon>
        <taxon>Streptophyta</taxon>
        <taxon>Embryophyta</taxon>
        <taxon>Tracheophyta</taxon>
        <taxon>Spermatophyta</taxon>
        <taxon>Magnoliopsida</taxon>
        <taxon>eudicotyledons</taxon>
        <taxon>Gunneridae</taxon>
        <taxon>Pentapetalae</taxon>
        <taxon>rosids</taxon>
        <taxon>fabids</taxon>
        <taxon>Rosales</taxon>
        <taxon>Cannabaceae</taxon>
        <taxon>Cannabis</taxon>
    </lineage>
</organism>
<comment type="caution">
    <text evidence="7">The sequence shown here is derived from an EMBL/GenBank/DDBJ whole genome shotgun (WGS) entry which is preliminary data.</text>
</comment>
<evidence type="ECO:0000256" key="3">
    <source>
        <dbReference type="ARBA" id="ARBA00022833"/>
    </source>
</evidence>
<dbReference type="Proteomes" id="UP000583929">
    <property type="component" value="Unassembled WGS sequence"/>
</dbReference>
<evidence type="ECO:0000256" key="5">
    <source>
        <dbReference type="SAM" id="MobiDB-lite"/>
    </source>
</evidence>
<gene>
    <name evidence="7" type="ORF">G4B88_006760</name>
</gene>
<reference evidence="7 8" key="1">
    <citation type="journal article" date="2020" name="bioRxiv">
        <title>Sequence and annotation of 42 cannabis genomes reveals extensive copy number variation in cannabinoid synthesis and pathogen resistance genes.</title>
        <authorList>
            <person name="Mckernan K.J."/>
            <person name="Helbert Y."/>
            <person name="Kane L.T."/>
            <person name="Ebling H."/>
            <person name="Zhang L."/>
            <person name="Liu B."/>
            <person name="Eaton Z."/>
            <person name="Mclaughlin S."/>
            <person name="Kingan S."/>
            <person name="Baybayan P."/>
            <person name="Concepcion G."/>
            <person name="Jordan M."/>
            <person name="Riva A."/>
            <person name="Barbazuk W."/>
            <person name="Harkins T."/>
        </authorList>
    </citation>
    <scope>NUCLEOTIDE SEQUENCE [LARGE SCALE GENOMIC DNA]</scope>
    <source>
        <strain evidence="8">cv. Jamaican Lion 4</strain>
        <tissue evidence="7">Leaf</tissue>
    </source>
</reference>
<feature type="compositionally biased region" description="Basic and acidic residues" evidence="5">
    <location>
        <begin position="63"/>
        <end position="72"/>
    </location>
</feature>
<dbReference type="PANTHER" id="PTHR31973">
    <property type="entry name" value="POLYPROTEIN, PUTATIVE-RELATED"/>
    <property type="match status" value="1"/>
</dbReference>
<keyword evidence="2 4" id="KW-0863">Zinc-finger</keyword>
<keyword evidence="8" id="KW-1185">Reference proteome</keyword>
<proteinExistence type="predicted"/>
<evidence type="ECO:0000313" key="8">
    <source>
        <dbReference type="Proteomes" id="UP000583929"/>
    </source>
</evidence>
<dbReference type="SMART" id="SM00575">
    <property type="entry name" value="ZnF_PMZ"/>
    <property type="match status" value="1"/>
</dbReference>
<dbReference type="PANTHER" id="PTHR31973:SF187">
    <property type="entry name" value="MUTATOR TRANSPOSASE MUDRA PROTEIN"/>
    <property type="match status" value="1"/>
</dbReference>
<evidence type="ECO:0000313" key="7">
    <source>
        <dbReference type="EMBL" id="KAF4386504.1"/>
    </source>
</evidence>